<dbReference type="STRING" id="234267.Acid_7681"/>
<sequence precursor="true">MFAYPVLPSVRSITLIATAILTAFPGFCQSAPNNLQPSTTTPAPQENRRIFGIIPNNRSSPTLHPYKPLTVSEKFAMGARDSFDYGAVVLALAAAGIGQAENSNPSFGQGTQGYARYFGTAYGDVVIGNMFTTSIYPSLLHQDPRYFRRATGSTWSRLGYAMSRIFVTQADRGHSQFNYSEFLGNATAVGIANAYYPDNRKLGDNFSRFGIQIGLDMAGNIIKEFGPDLTRKRNHQSKPGGAPKH</sequence>
<dbReference type="HOGENOM" id="CLU_070775_2_0_0"/>
<dbReference type="EMBL" id="CP000473">
    <property type="protein sequence ID" value="ABJ88580.1"/>
    <property type="molecule type" value="Genomic_DNA"/>
</dbReference>
<dbReference type="InParanoid" id="Q01P40"/>
<dbReference type="KEGG" id="sus:Acid_7681"/>
<dbReference type="OrthoDB" id="115803at2"/>
<feature type="signal peptide" evidence="1">
    <location>
        <begin position="1"/>
        <end position="30"/>
    </location>
</feature>
<dbReference type="eggNOG" id="ENOG5032UK8">
    <property type="taxonomic scope" value="Bacteria"/>
</dbReference>
<accession>Q01P40</accession>
<keyword evidence="1" id="KW-0732">Signal</keyword>
<dbReference type="AlphaFoldDB" id="Q01P40"/>
<evidence type="ECO:0000256" key="1">
    <source>
        <dbReference type="SAM" id="SignalP"/>
    </source>
</evidence>
<gene>
    <name evidence="2" type="ordered locus">Acid_7681</name>
</gene>
<feature type="chain" id="PRO_5004162319" description="Lipoprotein" evidence="1">
    <location>
        <begin position="31"/>
        <end position="245"/>
    </location>
</feature>
<name>Q01P40_SOLUE</name>
<protein>
    <recommendedName>
        <fullName evidence="3">Lipoprotein</fullName>
    </recommendedName>
</protein>
<organism evidence="2">
    <name type="scientific">Solibacter usitatus (strain Ellin6076)</name>
    <dbReference type="NCBI Taxonomy" id="234267"/>
    <lineage>
        <taxon>Bacteria</taxon>
        <taxon>Pseudomonadati</taxon>
        <taxon>Acidobacteriota</taxon>
        <taxon>Terriglobia</taxon>
        <taxon>Bryobacterales</taxon>
        <taxon>Solibacteraceae</taxon>
        <taxon>Candidatus Solibacter</taxon>
    </lineage>
</organism>
<evidence type="ECO:0008006" key="3">
    <source>
        <dbReference type="Google" id="ProtNLM"/>
    </source>
</evidence>
<evidence type="ECO:0000313" key="2">
    <source>
        <dbReference type="EMBL" id="ABJ88580.1"/>
    </source>
</evidence>
<proteinExistence type="predicted"/>
<reference evidence="2" key="1">
    <citation type="submission" date="2006-10" db="EMBL/GenBank/DDBJ databases">
        <title>Complete sequence of Solibacter usitatus Ellin6076.</title>
        <authorList>
            <consortium name="US DOE Joint Genome Institute"/>
            <person name="Copeland A."/>
            <person name="Lucas S."/>
            <person name="Lapidus A."/>
            <person name="Barry K."/>
            <person name="Detter J.C."/>
            <person name="Glavina del Rio T."/>
            <person name="Hammon N."/>
            <person name="Israni S."/>
            <person name="Dalin E."/>
            <person name="Tice H."/>
            <person name="Pitluck S."/>
            <person name="Thompson L.S."/>
            <person name="Brettin T."/>
            <person name="Bruce D."/>
            <person name="Han C."/>
            <person name="Tapia R."/>
            <person name="Gilna P."/>
            <person name="Schmutz J."/>
            <person name="Larimer F."/>
            <person name="Land M."/>
            <person name="Hauser L."/>
            <person name="Kyrpides N."/>
            <person name="Mikhailova N."/>
            <person name="Janssen P.H."/>
            <person name="Kuske C.R."/>
            <person name="Richardson P."/>
        </authorList>
    </citation>
    <scope>NUCLEOTIDE SEQUENCE</scope>
    <source>
        <strain evidence="2">Ellin6076</strain>
    </source>
</reference>